<dbReference type="CDD" id="cd07344">
    <property type="entry name" value="M48_yhfN_like"/>
    <property type="match status" value="1"/>
</dbReference>
<proteinExistence type="predicted"/>
<gene>
    <name evidence="2" type="ORF">DAH66_16620</name>
</gene>
<comment type="caution">
    <text evidence="2">The sequence shown here is derived from an EMBL/GenBank/DDBJ whole genome shotgun (WGS) entry which is preliminary data.</text>
</comment>
<sequence length="224" mass="24969">MSHPIEVVRHPRARRMKLSVDNATGQVRLTLPPRAPVGEAMRWAQQQHEWIARALERRAVPVPFAPGATILYLGEEVGLGWDSGFPRTPVLDDGQLIAGGPREGYERRIERWLRKTALDTLSTETAEYAALAGVTVARVAIGDPSGRWGSCASSGVIRYSWRLILAPPAVRRATVAHEVAHRVHMNHSPAFHAVVRQIYGKDPARERAWLRTNAMRLHSFGRDS</sequence>
<name>A0A430G099_9SPHN</name>
<feature type="domain" description="YgjP-like metallopeptidase" evidence="1">
    <location>
        <begin position="15"/>
        <end position="212"/>
    </location>
</feature>
<accession>A0A430G099</accession>
<dbReference type="InterPro" id="IPR053136">
    <property type="entry name" value="UTP_pyrophosphatase-like"/>
</dbReference>
<evidence type="ECO:0000313" key="2">
    <source>
        <dbReference type="EMBL" id="RSY79970.1"/>
    </source>
</evidence>
<evidence type="ECO:0000259" key="1">
    <source>
        <dbReference type="Pfam" id="PF01863"/>
    </source>
</evidence>
<protein>
    <submittedName>
        <fullName evidence="2">M48 family peptidase</fullName>
    </submittedName>
</protein>
<dbReference type="InterPro" id="IPR002725">
    <property type="entry name" value="YgjP-like_metallopeptidase"/>
</dbReference>
<dbReference type="Proteomes" id="UP000287746">
    <property type="component" value="Unassembled WGS sequence"/>
</dbReference>
<dbReference type="RefSeq" id="WP_126005197.1">
    <property type="nucleotide sequence ID" value="NZ_QQYZ01000018.1"/>
</dbReference>
<reference evidence="2 3" key="1">
    <citation type="submission" date="2018-07" db="EMBL/GenBank/DDBJ databases">
        <title>Genomic and Epidemiologic Investigation of an Indolent Hospital Outbreak.</title>
        <authorList>
            <person name="Johnson R.C."/>
            <person name="Deming C."/>
            <person name="Conlan S."/>
            <person name="Zellmer C.J."/>
            <person name="Michelin A.V."/>
            <person name="Lee-Lin S."/>
            <person name="Thomas P.J."/>
            <person name="Park M."/>
            <person name="Weingarten R.A."/>
            <person name="Less J."/>
            <person name="Dekker J.P."/>
            <person name="Frank K.M."/>
            <person name="Musser K.A."/>
            <person name="Mcquiston J.R."/>
            <person name="Henderson D.K."/>
            <person name="Lau A.F."/>
            <person name="Palmore T.N."/>
            <person name="Segre J.A."/>
        </authorList>
    </citation>
    <scope>NUCLEOTIDE SEQUENCE [LARGE SCALE GENOMIC DNA]</scope>
    <source>
        <strain evidence="2 3">SK-CDC1_0717</strain>
    </source>
</reference>
<dbReference type="Gene3D" id="3.30.2010.10">
    <property type="entry name" value="Metalloproteases ('zincins'), catalytic domain"/>
    <property type="match status" value="1"/>
</dbReference>
<evidence type="ECO:0000313" key="3">
    <source>
        <dbReference type="Proteomes" id="UP000287746"/>
    </source>
</evidence>
<dbReference type="PANTHER" id="PTHR30399">
    <property type="entry name" value="UNCHARACTERIZED PROTEIN YGJP"/>
    <property type="match status" value="1"/>
</dbReference>
<dbReference type="EMBL" id="QQYZ01000018">
    <property type="protein sequence ID" value="RSY79970.1"/>
    <property type="molecule type" value="Genomic_DNA"/>
</dbReference>
<dbReference type="AlphaFoldDB" id="A0A430G099"/>
<dbReference type="Pfam" id="PF01863">
    <property type="entry name" value="YgjP-like"/>
    <property type="match status" value="1"/>
</dbReference>
<organism evidence="2 3">
    <name type="scientific">Sphingomonas koreensis</name>
    <dbReference type="NCBI Taxonomy" id="93064"/>
    <lineage>
        <taxon>Bacteria</taxon>
        <taxon>Pseudomonadati</taxon>
        <taxon>Pseudomonadota</taxon>
        <taxon>Alphaproteobacteria</taxon>
        <taxon>Sphingomonadales</taxon>
        <taxon>Sphingomonadaceae</taxon>
        <taxon>Sphingomonas</taxon>
    </lineage>
</organism>
<dbReference type="PANTHER" id="PTHR30399:SF1">
    <property type="entry name" value="UTP PYROPHOSPHATASE"/>
    <property type="match status" value="1"/>
</dbReference>